<feature type="compositionally biased region" description="Low complexity" evidence="1">
    <location>
        <begin position="84"/>
        <end position="105"/>
    </location>
</feature>
<gene>
    <name evidence="2" type="ORF">LX13_000407</name>
</gene>
<keyword evidence="3" id="KW-1185">Reference proteome</keyword>
<dbReference type="RefSeq" id="WP_253659645.1">
    <property type="nucleotide sequence ID" value="NZ_BAAAJQ010000001.1"/>
</dbReference>
<feature type="region of interest" description="Disordered" evidence="1">
    <location>
        <begin position="76"/>
        <end position="119"/>
    </location>
</feature>
<dbReference type="Gene3D" id="1.10.287.1060">
    <property type="entry name" value="ESAT-6-like"/>
    <property type="match status" value="1"/>
</dbReference>
<evidence type="ECO:0000313" key="3">
    <source>
        <dbReference type="Proteomes" id="UP001206895"/>
    </source>
</evidence>
<comment type="caution">
    <text evidence="2">The sequence shown here is derived from an EMBL/GenBank/DDBJ whole genome shotgun (WGS) entry which is preliminary data.</text>
</comment>
<evidence type="ECO:0000256" key="1">
    <source>
        <dbReference type="SAM" id="MobiDB-lite"/>
    </source>
</evidence>
<dbReference type="EMBL" id="JAMTCJ010000001">
    <property type="protein sequence ID" value="MCP2174600.1"/>
    <property type="molecule type" value="Genomic_DNA"/>
</dbReference>
<evidence type="ECO:0000313" key="2">
    <source>
        <dbReference type="EMBL" id="MCP2174600.1"/>
    </source>
</evidence>
<dbReference type="Proteomes" id="UP001206895">
    <property type="component" value="Unassembled WGS sequence"/>
</dbReference>
<organism evidence="2 3">
    <name type="scientific">Williamsia maris</name>
    <dbReference type="NCBI Taxonomy" id="72806"/>
    <lineage>
        <taxon>Bacteria</taxon>
        <taxon>Bacillati</taxon>
        <taxon>Actinomycetota</taxon>
        <taxon>Actinomycetes</taxon>
        <taxon>Mycobacteriales</taxon>
        <taxon>Nocardiaceae</taxon>
        <taxon>Williamsia</taxon>
    </lineage>
</organism>
<sequence>MTTILGADADQLRTLSTAMTTAAGRLEQSVTTVGTRAADASVWRGADAERFRSEWSSSIVPALRSVAAGLREASGRLTREAAEQDAASSAAGPGATGSPAHHPPGASTPTAGSPGSGFSMSPEAMRDLALFAAGKLDPDIATASMIADYGGRLDELVTNINSGDGLNTANSLIGLAGGVLRDVPLGPVGELSGSAIGLAQFIGEHAAEADFSAEGINTVTSFIADDPMGALQGAGEGIADNAAEILGLVPWIPGVHR</sequence>
<reference evidence="2 3" key="1">
    <citation type="submission" date="2022-06" db="EMBL/GenBank/DDBJ databases">
        <title>Genomic Encyclopedia of Archaeal and Bacterial Type Strains, Phase II (KMG-II): from individual species to whole genera.</title>
        <authorList>
            <person name="Goeker M."/>
        </authorList>
    </citation>
    <scope>NUCLEOTIDE SEQUENCE [LARGE SCALE GENOMIC DNA]</scope>
    <source>
        <strain evidence="2 3">DSM 44693</strain>
    </source>
</reference>
<protein>
    <recommendedName>
        <fullName evidence="4">WXG100 family type VII secretion target</fullName>
    </recommendedName>
</protein>
<name>A0ABT1HC89_9NOCA</name>
<proteinExistence type="predicted"/>
<evidence type="ECO:0008006" key="4">
    <source>
        <dbReference type="Google" id="ProtNLM"/>
    </source>
</evidence>
<accession>A0ABT1HC89</accession>
<feature type="compositionally biased region" description="Polar residues" evidence="1">
    <location>
        <begin position="107"/>
        <end position="119"/>
    </location>
</feature>